<dbReference type="InterPro" id="IPR010982">
    <property type="entry name" value="Lambda_DNA-bd_dom_sf"/>
</dbReference>
<dbReference type="AlphaFoldDB" id="A0A9X2L4Z3"/>
<evidence type="ECO:0000313" key="2">
    <source>
        <dbReference type="Proteomes" id="UP001139125"/>
    </source>
</evidence>
<proteinExistence type="predicted"/>
<keyword evidence="2" id="KW-1185">Reference proteome</keyword>
<name>A0A9X2L4Z3_9BACT</name>
<comment type="caution">
    <text evidence="1">The sequence shown here is derived from an EMBL/GenBank/DDBJ whole genome shotgun (WGS) entry which is preliminary data.</text>
</comment>
<sequence>MHSSTIKKNSIAERIILISSKYGSAKEFLDKCGINNYSLITDLKYGRIKKPGSEVLAQIVLGSGCDGTWLLTGKGEMFGSVSENAGFTISEKEKMKNALTLLLNFDFSEGQKGISEARELEIKVAEALVMLLKKHSKLH</sequence>
<dbReference type="EMBL" id="JANDBC010000002">
    <property type="protein sequence ID" value="MCP9292455.1"/>
    <property type="molecule type" value="Genomic_DNA"/>
</dbReference>
<reference evidence="1" key="1">
    <citation type="submission" date="2022-06" db="EMBL/GenBank/DDBJ databases">
        <title>Gracilimonas sp. CAU 1638 isolated from sea sediment.</title>
        <authorList>
            <person name="Kim W."/>
        </authorList>
    </citation>
    <scope>NUCLEOTIDE SEQUENCE</scope>
    <source>
        <strain evidence="1">CAU 1638</strain>
    </source>
</reference>
<accession>A0A9X2L4Z3</accession>
<dbReference type="GO" id="GO:0003677">
    <property type="term" value="F:DNA binding"/>
    <property type="evidence" value="ECO:0007669"/>
    <property type="project" value="InterPro"/>
</dbReference>
<evidence type="ECO:0000313" key="1">
    <source>
        <dbReference type="EMBL" id="MCP9292455.1"/>
    </source>
</evidence>
<dbReference type="Gene3D" id="1.10.260.40">
    <property type="entry name" value="lambda repressor-like DNA-binding domains"/>
    <property type="match status" value="1"/>
</dbReference>
<dbReference type="Proteomes" id="UP001139125">
    <property type="component" value="Unassembled WGS sequence"/>
</dbReference>
<gene>
    <name evidence="1" type="ORF">NM125_12785</name>
</gene>
<evidence type="ECO:0008006" key="3">
    <source>
        <dbReference type="Google" id="ProtNLM"/>
    </source>
</evidence>
<protein>
    <recommendedName>
        <fullName evidence="3">Bacteriophage CI repressor helix-turn-helix domain-containing protein</fullName>
    </recommendedName>
</protein>
<organism evidence="1 2">
    <name type="scientific">Gracilimonas sediminicola</name>
    <dbReference type="NCBI Taxonomy" id="2952158"/>
    <lineage>
        <taxon>Bacteria</taxon>
        <taxon>Pseudomonadati</taxon>
        <taxon>Balneolota</taxon>
        <taxon>Balneolia</taxon>
        <taxon>Balneolales</taxon>
        <taxon>Balneolaceae</taxon>
        <taxon>Gracilimonas</taxon>
    </lineage>
</organism>
<dbReference type="RefSeq" id="WP_255135342.1">
    <property type="nucleotide sequence ID" value="NZ_JANDBC010000002.1"/>
</dbReference>